<dbReference type="EMBL" id="JAHRIO010030116">
    <property type="protein sequence ID" value="MEQ2167362.1"/>
    <property type="molecule type" value="Genomic_DNA"/>
</dbReference>
<evidence type="ECO:0000313" key="1">
    <source>
        <dbReference type="EMBL" id="MEQ2167362.1"/>
    </source>
</evidence>
<proteinExistence type="predicted"/>
<reference evidence="1 2" key="1">
    <citation type="submission" date="2021-06" db="EMBL/GenBank/DDBJ databases">
        <authorList>
            <person name="Palmer J.M."/>
        </authorList>
    </citation>
    <scope>NUCLEOTIDE SEQUENCE [LARGE SCALE GENOMIC DNA]</scope>
    <source>
        <strain evidence="1 2">GA_2019</strain>
        <tissue evidence="1">Muscle</tissue>
    </source>
</reference>
<gene>
    <name evidence="1" type="ORF">GOODEAATRI_003398</name>
</gene>
<organism evidence="1 2">
    <name type="scientific">Goodea atripinnis</name>
    <dbReference type="NCBI Taxonomy" id="208336"/>
    <lineage>
        <taxon>Eukaryota</taxon>
        <taxon>Metazoa</taxon>
        <taxon>Chordata</taxon>
        <taxon>Craniata</taxon>
        <taxon>Vertebrata</taxon>
        <taxon>Euteleostomi</taxon>
        <taxon>Actinopterygii</taxon>
        <taxon>Neopterygii</taxon>
        <taxon>Teleostei</taxon>
        <taxon>Neoteleostei</taxon>
        <taxon>Acanthomorphata</taxon>
        <taxon>Ovalentaria</taxon>
        <taxon>Atherinomorphae</taxon>
        <taxon>Cyprinodontiformes</taxon>
        <taxon>Goodeidae</taxon>
        <taxon>Goodea</taxon>
    </lineage>
</organism>
<sequence>KIDMGQYGCTVSAWTVSSQGDVVKAAEYKSSPLTVRWDTKSPTLNVAAKAIRKASAGGATFEMSCTVVTENIGDWIGFAVNIQSHEKLGETVKTIMSLSPDNVVQHSNPERRYTPYPAFSPTQPEFVLKLFLNLFQQRQSGSVQNRCSRVPVPPGGRPAV</sequence>
<evidence type="ECO:0000313" key="2">
    <source>
        <dbReference type="Proteomes" id="UP001476798"/>
    </source>
</evidence>
<dbReference type="Proteomes" id="UP001476798">
    <property type="component" value="Unassembled WGS sequence"/>
</dbReference>
<feature type="non-terminal residue" evidence="1">
    <location>
        <position position="1"/>
    </location>
</feature>
<accession>A0ABV0N7I6</accession>
<comment type="caution">
    <text evidence="1">The sequence shown here is derived from an EMBL/GenBank/DDBJ whole genome shotgun (WGS) entry which is preliminary data.</text>
</comment>
<name>A0ABV0N7I6_9TELE</name>
<keyword evidence="2" id="KW-1185">Reference proteome</keyword>
<protein>
    <submittedName>
        <fullName evidence="1">Uncharacterized protein</fullName>
    </submittedName>
</protein>